<dbReference type="NCBIfam" id="TIGR04057">
    <property type="entry name" value="SusC_RagA_signa"/>
    <property type="match status" value="1"/>
</dbReference>
<dbReference type="PROSITE" id="PS52016">
    <property type="entry name" value="TONB_DEPENDENT_REC_3"/>
    <property type="match status" value="1"/>
</dbReference>
<keyword evidence="2 7" id="KW-0813">Transport</keyword>
<keyword evidence="5 7" id="KW-0472">Membrane</keyword>
<dbReference type="NCBIfam" id="TIGR04056">
    <property type="entry name" value="OMP_RagA_SusC"/>
    <property type="match status" value="1"/>
</dbReference>
<dbReference type="SUPFAM" id="SSF56935">
    <property type="entry name" value="Porins"/>
    <property type="match status" value="1"/>
</dbReference>
<evidence type="ECO:0000256" key="7">
    <source>
        <dbReference type="PROSITE-ProRule" id="PRU01360"/>
    </source>
</evidence>
<dbReference type="InterPro" id="IPR036942">
    <property type="entry name" value="Beta-barrel_TonB_sf"/>
</dbReference>
<evidence type="ECO:0000256" key="1">
    <source>
        <dbReference type="ARBA" id="ARBA00004571"/>
    </source>
</evidence>
<comment type="subcellular location">
    <subcellularLocation>
        <location evidence="1 7">Cell outer membrane</location>
        <topology evidence="1 7">Multi-pass membrane protein</topology>
    </subcellularLocation>
</comment>
<dbReference type="SUPFAM" id="SSF49464">
    <property type="entry name" value="Carboxypeptidase regulatory domain-like"/>
    <property type="match status" value="1"/>
</dbReference>
<keyword evidence="3 7" id="KW-1134">Transmembrane beta strand</keyword>
<proteinExistence type="inferred from homology"/>
<keyword evidence="8" id="KW-0732">Signal</keyword>
<keyword evidence="6 7" id="KW-0998">Cell outer membrane</keyword>
<dbReference type="Gene3D" id="2.40.170.20">
    <property type="entry name" value="TonB-dependent receptor, beta-barrel domain"/>
    <property type="match status" value="1"/>
</dbReference>
<dbReference type="InterPro" id="IPR039426">
    <property type="entry name" value="TonB-dep_rcpt-like"/>
</dbReference>
<accession>A0A7K0FTR9</accession>
<name>A0A7K0FTR9_9SPHI</name>
<dbReference type="GO" id="GO:0009279">
    <property type="term" value="C:cell outer membrane"/>
    <property type="evidence" value="ECO:0007669"/>
    <property type="project" value="UniProtKB-SubCell"/>
</dbReference>
<evidence type="ECO:0000256" key="4">
    <source>
        <dbReference type="ARBA" id="ARBA00022692"/>
    </source>
</evidence>
<dbReference type="InterPro" id="IPR008969">
    <property type="entry name" value="CarboxyPept-like_regulatory"/>
</dbReference>
<dbReference type="InterPro" id="IPR023997">
    <property type="entry name" value="TonB-dep_OMP_SusC/RagA_CS"/>
</dbReference>
<dbReference type="Pfam" id="PF07715">
    <property type="entry name" value="Plug"/>
    <property type="match status" value="1"/>
</dbReference>
<comment type="similarity">
    <text evidence="7">Belongs to the TonB-dependent receptor family.</text>
</comment>
<gene>
    <name evidence="10" type="ORF">GJJ64_15135</name>
</gene>
<evidence type="ECO:0000256" key="3">
    <source>
        <dbReference type="ARBA" id="ARBA00022452"/>
    </source>
</evidence>
<dbReference type="InterPro" id="IPR012910">
    <property type="entry name" value="Plug_dom"/>
</dbReference>
<dbReference type="Gene3D" id="2.170.130.10">
    <property type="entry name" value="TonB-dependent receptor, plug domain"/>
    <property type="match status" value="1"/>
</dbReference>
<dbReference type="Gene3D" id="2.60.40.1120">
    <property type="entry name" value="Carboxypeptidase-like, regulatory domain"/>
    <property type="match status" value="1"/>
</dbReference>
<evidence type="ECO:0000256" key="5">
    <source>
        <dbReference type="ARBA" id="ARBA00023136"/>
    </source>
</evidence>
<organism evidence="10 11">
    <name type="scientific">Pedobacter puniceum</name>
    <dbReference type="NCBI Taxonomy" id="2666136"/>
    <lineage>
        <taxon>Bacteria</taxon>
        <taxon>Pseudomonadati</taxon>
        <taxon>Bacteroidota</taxon>
        <taxon>Sphingobacteriia</taxon>
        <taxon>Sphingobacteriales</taxon>
        <taxon>Sphingobacteriaceae</taxon>
        <taxon>Pedobacter</taxon>
    </lineage>
</organism>
<evidence type="ECO:0000313" key="10">
    <source>
        <dbReference type="EMBL" id="MRX48527.1"/>
    </source>
</evidence>
<feature type="chain" id="PRO_5029826041" evidence="8">
    <location>
        <begin position="21"/>
        <end position="1056"/>
    </location>
</feature>
<sequence length="1056" mass="115259">MKKLVQSLFILLFIAMNAIAQERTVTGTVTSAEDKSPLPGVSVRVKGGTTSTQTNADGKFSLRIPSSSNVLTFSFIGFVSKDVSIPSSGNINISLNEDAKQLSEVVVVAYGASKKEAITGSVATLGSKDIEKRVVTNITNVLAGVAPGIQIGATNGQPGTSSAVRIRGFGSISASNAPLYVVDGAVYDGSIGDINPNDIESVSLLKDASSSALYGARGANGVIIINTKRGKLGESKLNVNVTQGFSERGIEEYETVGAYDYYPLYWQAIRNSRVYPRPGTTPLTPAAAATFASTSTPTQLVYNPFNVPANQILDADGKMNPNASLLYNDFDWFSPMERTGSRTNTDLSYNGNTGKSDYFVSLGYLNDKGYILNSDFKRFNARMNVNSQVKKWFKTGLNIAGTLSDANLALDASTDNAASFVNPFQFARNIGPIYPVRAYNSAGQPVLTPTGEHFYDYGQHPGSVNRPAGASPGRHVVYETLLNDNLNRRLSLNARTFAEIKFLKDFTFRPSINIDLRQVNGQTYWNAIVGDGQGVNGLATRTNDLTKSYTFNQILTYGKSFGKHQIEVLAGHENYDFTFQRNNATKVNQILAGNTEFANFVTPQAAGGFKDTYRIESYLSKASYNYDEKYFFDASLRRDGSSRFSEDARYGTFYSLGASWSISKESFLEKVKWIDDLRLKASFGEVGNDNLLSGGASSYYNYQAFYNLGWNNGGEPGILLSSAATPSLKWETIQTLNLGVAFSLFESRLTGELEVFNRGTKDLLFSVPQPLSNPVTTIRQNVGAMNNKGIELQLGGDVIRNKNFSWNILTNTSIIKNEITKLPAETPTITSGTQRLEVGQDLYQFYLRQYVGVDPADGSALFIPTPTATTELRTINGTTYTTNFNNAQFAYMGSAIPDLFGAVTSTFNYKNLQLSVLVNYQLGGKVYDSQYAGLMAINTYGKSLHKDALNAWTESNTSSPFPRLDVSSSSFFTAQSSRWLIDASYLTISNINLSYSLPKKYISKLDLSNVRMFASGENLALFAKRKGLNPTESFAGVNNTTYVPSRTVVLGLSVNL</sequence>
<feature type="domain" description="TonB-dependent receptor plug" evidence="9">
    <location>
        <begin position="115"/>
        <end position="222"/>
    </location>
</feature>
<keyword evidence="4 7" id="KW-0812">Transmembrane</keyword>
<dbReference type="InterPro" id="IPR037066">
    <property type="entry name" value="Plug_dom_sf"/>
</dbReference>
<dbReference type="EMBL" id="WKJI01000005">
    <property type="protein sequence ID" value="MRX48527.1"/>
    <property type="molecule type" value="Genomic_DNA"/>
</dbReference>
<evidence type="ECO:0000256" key="2">
    <source>
        <dbReference type="ARBA" id="ARBA00022448"/>
    </source>
</evidence>
<keyword evidence="11" id="KW-1185">Reference proteome</keyword>
<feature type="signal peptide" evidence="8">
    <location>
        <begin position="1"/>
        <end position="20"/>
    </location>
</feature>
<dbReference type="Proteomes" id="UP000462931">
    <property type="component" value="Unassembled WGS sequence"/>
</dbReference>
<evidence type="ECO:0000313" key="11">
    <source>
        <dbReference type="Proteomes" id="UP000462931"/>
    </source>
</evidence>
<dbReference type="AlphaFoldDB" id="A0A7K0FTR9"/>
<evidence type="ECO:0000256" key="8">
    <source>
        <dbReference type="SAM" id="SignalP"/>
    </source>
</evidence>
<comment type="caution">
    <text evidence="10">The sequence shown here is derived from an EMBL/GenBank/DDBJ whole genome shotgun (WGS) entry which is preliminary data.</text>
</comment>
<dbReference type="Pfam" id="PF13715">
    <property type="entry name" value="CarbopepD_reg_2"/>
    <property type="match status" value="1"/>
</dbReference>
<protein>
    <submittedName>
        <fullName evidence="10">SusC/RagA family TonB-linked outer membrane protein</fullName>
    </submittedName>
</protein>
<reference evidence="10 11" key="1">
    <citation type="submission" date="2019-11" db="EMBL/GenBank/DDBJ databases">
        <authorList>
            <person name="Cheng Q."/>
            <person name="Yang Z."/>
        </authorList>
    </citation>
    <scope>NUCLEOTIDE SEQUENCE [LARGE SCALE GENOMIC DNA]</scope>
    <source>
        <strain evidence="10 11">HX-22-1</strain>
    </source>
</reference>
<dbReference type="InterPro" id="IPR023996">
    <property type="entry name" value="TonB-dep_OMP_SusC/RagA"/>
</dbReference>
<evidence type="ECO:0000259" key="9">
    <source>
        <dbReference type="Pfam" id="PF07715"/>
    </source>
</evidence>
<dbReference type="RefSeq" id="WP_154288603.1">
    <property type="nucleotide sequence ID" value="NZ_WKJI01000005.1"/>
</dbReference>
<evidence type="ECO:0000256" key="6">
    <source>
        <dbReference type="ARBA" id="ARBA00023237"/>
    </source>
</evidence>